<keyword evidence="1" id="KW-0175">Coiled coil</keyword>
<feature type="transmembrane region" description="Helical" evidence="2">
    <location>
        <begin position="376"/>
        <end position="400"/>
    </location>
</feature>
<evidence type="ECO:0000313" key="4">
    <source>
        <dbReference type="Proteomes" id="UP001242480"/>
    </source>
</evidence>
<comment type="caution">
    <text evidence="3">The sequence shown here is derived from an EMBL/GenBank/DDBJ whole genome shotgun (WGS) entry which is preliminary data.</text>
</comment>
<evidence type="ECO:0000256" key="1">
    <source>
        <dbReference type="SAM" id="Coils"/>
    </source>
</evidence>
<keyword evidence="2" id="KW-0812">Transmembrane</keyword>
<dbReference type="InterPro" id="IPR050445">
    <property type="entry name" value="Bact_polysacc_biosynth/exp"/>
</dbReference>
<dbReference type="Gene3D" id="1.10.287.1490">
    <property type="match status" value="1"/>
</dbReference>
<feature type="coiled-coil region" evidence="1">
    <location>
        <begin position="216"/>
        <end position="243"/>
    </location>
</feature>
<dbReference type="Proteomes" id="UP001242480">
    <property type="component" value="Unassembled WGS sequence"/>
</dbReference>
<organism evidence="3 4">
    <name type="scientific">Labrys wisconsinensis</name>
    <dbReference type="NCBI Taxonomy" id="425677"/>
    <lineage>
        <taxon>Bacteria</taxon>
        <taxon>Pseudomonadati</taxon>
        <taxon>Pseudomonadota</taxon>
        <taxon>Alphaproteobacteria</taxon>
        <taxon>Hyphomicrobiales</taxon>
        <taxon>Xanthobacteraceae</taxon>
        <taxon>Labrys</taxon>
    </lineage>
</organism>
<gene>
    <name evidence="3" type="ORF">QO011_002953</name>
</gene>
<feature type="transmembrane region" description="Helical" evidence="2">
    <location>
        <begin position="46"/>
        <end position="67"/>
    </location>
</feature>
<protein>
    <submittedName>
        <fullName evidence="3">Capsular polysaccharide transport system permease protein</fullName>
    </submittedName>
</protein>
<proteinExistence type="predicted"/>
<dbReference type="PANTHER" id="PTHR32309">
    <property type="entry name" value="TYROSINE-PROTEIN KINASE"/>
    <property type="match status" value="1"/>
</dbReference>
<reference evidence="3 4" key="1">
    <citation type="submission" date="2023-07" db="EMBL/GenBank/DDBJ databases">
        <title>Genomic Encyclopedia of Type Strains, Phase IV (KMG-IV): sequencing the most valuable type-strain genomes for metagenomic binning, comparative biology and taxonomic classification.</title>
        <authorList>
            <person name="Goeker M."/>
        </authorList>
    </citation>
    <scope>NUCLEOTIDE SEQUENCE [LARGE SCALE GENOMIC DNA]</scope>
    <source>
        <strain evidence="3 4">DSM 19619</strain>
    </source>
</reference>
<name>A0ABU0J9T7_9HYPH</name>
<accession>A0ABU0J9T7</accession>
<dbReference type="PANTHER" id="PTHR32309:SF13">
    <property type="entry name" value="FERRIC ENTEROBACTIN TRANSPORT PROTEIN FEPE"/>
    <property type="match status" value="1"/>
</dbReference>
<sequence length="406" mass="44773">MRTRKILWLTTATLFNALPTSARRASDAELAYDSRIRRRRAKLRKWLLSLLILFAPLAVTVIYKFAISVPMYVSEVRFGIRGGTAAQNPSSSSSGGTSLSSIASQLGGAVDGYAVRDFLSSRDAMKELDQKIDFGERMKNPGPSLLDRLLNRSPSDKEYDLYQSAIDVRFNLLEQTVAMRVYAYSPADAQTMASNLLSISETFLDKMNVRSRRDWLRLMENEVKQAEDQLSDARTALADWQTKNGNVDPVASIQMLNTILGQIETSIATARVNLAQFVGLGSDTSPRQRAIQGQIAALMEQERSIRDRLAGLNNSQAGQLMQFEKLKANADFAEKNLYAARSSLEDARVESARQQKYVEVFASPSQSESVAFPDTFALFSGALVVGASLLFLGSLTVGLARDALAR</sequence>
<dbReference type="RefSeq" id="WP_307273213.1">
    <property type="nucleotide sequence ID" value="NZ_JAUSVX010000005.1"/>
</dbReference>
<dbReference type="EMBL" id="JAUSVX010000005">
    <property type="protein sequence ID" value="MDQ0469937.1"/>
    <property type="molecule type" value="Genomic_DNA"/>
</dbReference>
<keyword evidence="2" id="KW-1133">Transmembrane helix</keyword>
<evidence type="ECO:0000313" key="3">
    <source>
        <dbReference type="EMBL" id="MDQ0469937.1"/>
    </source>
</evidence>
<evidence type="ECO:0000256" key="2">
    <source>
        <dbReference type="SAM" id="Phobius"/>
    </source>
</evidence>
<keyword evidence="4" id="KW-1185">Reference proteome</keyword>
<keyword evidence="2" id="KW-0472">Membrane</keyword>